<reference evidence="3" key="2">
    <citation type="submission" date="2015-01" db="EMBL/GenBank/DDBJ databases">
        <title>Evolutionary Origins and Diversification of the Mycorrhizal Mutualists.</title>
        <authorList>
            <consortium name="DOE Joint Genome Institute"/>
            <consortium name="Mycorrhizal Genomics Consortium"/>
            <person name="Kohler A."/>
            <person name="Kuo A."/>
            <person name="Nagy L.G."/>
            <person name="Floudas D."/>
            <person name="Copeland A."/>
            <person name="Barry K.W."/>
            <person name="Cichocki N."/>
            <person name="Veneault-Fourrey C."/>
            <person name="LaButti K."/>
            <person name="Lindquist E.A."/>
            <person name="Lipzen A."/>
            <person name="Lundell T."/>
            <person name="Morin E."/>
            <person name="Murat C."/>
            <person name="Riley R."/>
            <person name="Ohm R."/>
            <person name="Sun H."/>
            <person name="Tunlid A."/>
            <person name="Henrissat B."/>
            <person name="Grigoriev I.V."/>
            <person name="Hibbett D.S."/>
            <person name="Martin F."/>
        </authorList>
    </citation>
    <scope>NUCLEOTIDE SEQUENCE [LARGE SCALE GENOMIC DNA]</scope>
    <source>
        <strain evidence="3">MUT 4182</strain>
    </source>
</reference>
<sequence length="188" mass="20482">MVAGLTNAKTPPPEVLQRTKQEDALAEPIRGPLLSQSRRHRKHSELSDPLSESEDSGAEDQPARKAPHLGLESQPRSMNPSSKASENLGQASFQPVPLVNPQDYPLTASFLNDLKDEYAGDFEFKRFAHAIGRVHGLVRINHLVAAGGGSISARWLSELVDDLDLGTAQIIWDEARTRVQMIGANTAS</sequence>
<evidence type="ECO:0000313" key="2">
    <source>
        <dbReference type="EMBL" id="KIO20959.1"/>
    </source>
</evidence>
<accession>A0A0C3QA63</accession>
<feature type="compositionally biased region" description="Polar residues" evidence="1">
    <location>
        <begin position="74"/>
        <end position="88"/>
    </location>
</feature>
<reference evidence="2 3" key="1">
    <citation type="submission" date="2014-04" db="EMBL/GenBank/DDBJ databases">
        <authorList>
            <consortium name="DOE Joint Genome Institute"/>
            <person name="Kuo A."/>
            <person name="Girlanda M."/>
            <person name="Perotto S."/>
            <person name="Kohler A."/>
            <person name="Nagy L.G."/>
            <person name="Floudas D."/>
            <person name="Copeland A."/>
            <person name="Barry K.W."/>
            <person name="Cichocki N."/>
            <person name="Veneault-Fourrey C."/>
            <person name="LaButti K."/>
            <person name="Lindquist E.A."/>
            <person name="Lipzen A."/>
            <person name="Lundell T."/>
            <person name="Morin E."/>
            <person name="Murat C."/>
            <person name="Sun H."/>
            <person name="Tunlid A."/>
            <person name="Henrissat B."/>
            <person name="Grigoriev I.V."/>
            <person name="Hibbett D.S."/>
            <person name="Martin F."/>
            <person name="Nordberg H.P."/>
            <person name="Cantor M.N."/>
            <person name="Hua S.X."/>
        </authorList>
    </citation>
    <scope>NUCLEOTIDE SEQUENCE [LARGE SCALE GENOMIC DNA]</scope>
    <source>
        <strain evidence="2 3">MUT 4182</strain>
    </source>
</reference>
<dbReference type="Proteomes" id="UP000054248">
    <property type="component" value="Unassembled WGS sequence"/>
</dbReference>
<organism evidence="2 3">
    <name type="scientific">Tulasnella calospora MUT 4182</name>
    <dbReference type="NCBI Taxonomy" id="1051891"/>
    <lineage>
        <taxon>Eukaryota</taxon>
        <taxon>Fungi</taxon>
        <taxon>Dikarya</taxon>
        <taxon>Basidiomycota</taxon>
        <taxon>Agaricomycotina</taxon>
        <taxon>Agaricomycetes</taxon>
        <taxon>Cantharellales</taxon>
        <taxon>Tulasnellaceae</taxon>
        <taxon>Tulasnella</taxon>
    </lineage>
</organism>
<dbReference type="EMBL" id="KN823154">
    <property type="protein sequence ID" value="KIO20959.1"/>
    <property type="molecule type" value="Genomic_DNA"/>
</dbReference>
<keyword evidence="3" id="KW-1185">Reference proteome</keyword>
<evidence type="ECO:0000313" key="3">
    <source>
        <dbReference type="Proteomes" id="UP000054248"/>
    </source>
</evidence>
<name>A0A0C3QA63_9AGAM</name>
<gene>
    <name evidence="2" type="ORF">M407DRAFT_245634</name>
</gene>
<dbReference type="OrthoDB" id="10436144at2759"/>
<proteinExistence type="predicted"/>
<protein>
    <submittedName>
        <fullName evidence="2">Uncharacterized protein</fullName>
    </submittedName>
</protein>
<dbReference type="HOGENOM" id="CLU_1444309_0_0_1"/>
<dbReference type="AlphaFoldDB" id="A0A0C3QA63"/>
<feature type="region of interest" description="Disordered" evidence="1">
    <location>
        <begin position="1"/>
        <end position="88"/>
    </location>
</feature>
<evidence type="ECO:0000256" key="1">
    <source>
        <dbReference type="SAM" id="MobiDB-lite"/>
    </source>
</evidence>
<feature type="non-terminal residue" evidence="2">
    <location>
        <position position="188"/>
    </location>
</feature>